<dbReference type="PROSITE" id="PS01224">
    <property type="entry name" value="ARGC"/>
    <property type="match status" value="1"/>
</dbReference>
<dbReference type="Gene3D" id="3.40.50.720">
    <property type="entry name" value="NAD(P)-binding Rossmann-like Domain"/>
    <property type="match status" value="1"/>
</dbReference>
<gene>
    <name evidence="5 8" type="primary">argC</name>
    <name evidence="8" type="ORF">R50_2304</name>
</gene>
<dbReference type="PANTHER" id="PTHR32338">
    <property type="entry name" value="N-ACETYL-GAMMA-GLUTAMYL-PHOSPHATE REDUCTASE, CHLOROPLASTIC-RELATED-RELATED"/>
    <property type="match status" value="1"/>
</dbReference>
<dbReference type="EC" id="1.2.1.38" evidence="5"/>
<accession>A0A6F8ZJF0</accession>
<keyword evidence="2 5" id="KW-0028">Amino-acid biosynthesis</keyword>
<comment type="catalytic activity">
    <reaction evidence="5">
        <text>N-acetyl-L-glutamate 5-semialdehyde + phosphate + NADP(+) = N-acetyl-L-glutamyl 5-phosphate + NADPH + H(+)</text>
        <dbReference type="Rhea" id="RHEA:21588"/>
        <dbReference type="ChEBI" id="CHEBI:15378"/>
        <dbReference type="ChEBI" id="CHEBI:29123"/>
        <dbReference type="ChEBI" id="CHEBI:43474"/>
        <dbReference type="ChEBI" id="CHEBI:57783"/>
        <dbReference type="ChEBI" id="CHEBI:57936"/>
        <dbReference type="ChEBI" id="CHEBI:58349"/>
        <dbReference type="EC" id="1.2.1.38"/>
    </reaction>
</comment>
<dbReference type="SUPFAM" id="SSF51735">
    <property type="entry name" value="NAD(P)-binding Rossmann-fold domains"/>
    <property type="match status" value="1"/>
</dbReference>
<dbReference type="GO" id="GO:0006526">
    <property type="term" value="P:L-arginine biosynthetic process"/>
    <property type="evidence" value="ECO:0007669"/>
    <property type="project" value="UniProtKB-UniRule"/>
</dbReference>
<dbReference type="Pfam" id="PF22698">
    <property type="entry name" value="Semialdhyde_dhC_1"/>
    <property type="match status" value="1"/>
</dbReference>
<dbReference type="NCBIfam" id="TIGR01850">
    <property type="entry name" value="argC"/>
    <property type="match status" value="1"/>
</dbReference>
<keyword evidence="5" id="KW-0963">Cytoplasm</keyword>
<dbReference type="CDD" id="cd17895">
    <property type="entry name" value="AGPR_1_N"/>
    <property type="match status" value="1"/>
</dbReference>
<name>A0A6F8ZJF0_9FIRM</name>
<comment type="similarity">
    <text evidence="5">Belongs to the NAGSA dehydrogenase family. Type 1 subfamily.</text>
</comment>
<dbReference type="CDD" id="cd23934">
    <property type="entry name" value="AGPR_1_C"/>
    <property type="match status" value="1"/>
</dbReference>
<dbReference type="GO" id="GO:0003942">
    <property type="term" value="F:N-acetyl-gamma-glutamyl-phosphate reductase activity"/>
    <property type="evidence" value="ECO:0007669"/>
    <property type="project" value="UniProtKB-UniRule"/>
</dbReference>
<feature type="domain" description="Semialdehyde dehydrogenase NAD-binding" evidence="7">
    <location>
        <begin position="2"/>
        <end position="137"/>
    </location>
</feature>
<dbReference type="HAMAP" id="MF_00150">
    <property type="entry name" value="ArgC_type1"/>
    <property type="match status" value="1"/>
</dbReference>
<protein>
    <recommendedName>
        <fullName evidence="5">N-acetyl-gamma-glutamyl-phosphate reductase</fullName>
        <shortName evidence="5">AGPR</shortName>
        <ecNumber evidence="5">1.2.1.38</ecNumber>
    </recommendedName>
    <alternativeName>
        <fullName evidence="5">N-acetyl-glutamate semialdehyde dehydrogenase</fullName>
        <shortName evidence="5">NAGSA dehydrogenase</shortName>
    </alternativeName>
</protein>
<dbReference type="InterPro" id="IPR000534">
    <property type="entry name" value="Semialdehyde_DH_NAD-bd"/>
</dbReference>
<dbReference type="GO" id="GO:0070401">
    <property type="term" value="F:NADP+ binding"/>
    <property type="evidence" value="ECO:0007669"/>
    <property type="project" value="InterPro"/>
</dbReference>
<comment type="function">
    <text evidence="5">Catalyzes the NADPH-dependent reduction of N-acetyl-5-glutamyl phosphate to yield N-acetyl-L-glutamate 5-semialdehyde.</text>
</comment>
<dbReference type="GO" id="GO:0005737">
    <property type="term" value="C:cytoplasm"/>
    <property type="evidence" value="ECO:0007669"/>
    <property type="project" value="UniProtKB-SubCell"/>
</dbReference>
<dbReference type="EMBL" id="LR778114">
    <property type="protein sequence ID" value="CAB1129801.1"/>
    <property type="molecule type" value="Genomic_DNA"/>
</dbReference>
<dbReference type="InterPro" id="IPR036291">
    <property type="entry name" value="NAD(P)-bd_dom_sf"/>
</dbReference>
<evidence type="ECO:0000256" key="4">
    <source>
        <dbReference type="ARBA" id="ARBA00023002"/>
    </source>
</evidence>
<sequence length="330" mass="35163">MRVAVAGATGYSGRELVRILARHPRVEVVAVASRGEAGRPVASYFRSPGLPERFVEPGDLPRAGAEVVFLALPNKEGAALTAELVAAGSRVIDLGADFRFRDRARYEAYYGPHPAPDLLPLSVNGYADDPGFAAGEARILGNPGCYPTAFFLAMGPLVRSGVRPGLVLVDGKSGVSGAGRALRADLMAAEMDANVVAYSTPGGHRHTAEMEGTWGAPVVFQPHLMPMDRGIELTIYWPGAEADPDRVRREWTAFYAGNPFVAVLPEGVMPSTRRVYGTNAAELAVARDGRNGTLVCYVTIDNLGKGAAGQAVQHLNRWMGWPADLGLRVD</sequence>
<organism evidence="8 9">
    <name type="scientific">Candidatus Hydrogenisulfobacillus filiaventi</name>
    <dbReference type="NCBI Taxonomy" id="2707344"/>
    <lineage>
        <taxon>Bacteria</taxon>
        <taxon>Bacillati</taxon>
        <taxon>Bacillota</taxon>
        <taxon>Clostridia</taxon>
        <taxon>Eubacteriales</taxon>
        <taxon>Clostridiales Family XVII. Incertae Sedis</taxon>
        <taxon>Candidatus Hydrogenisulfobacillus</taxon>
    </lineage>
</organism>
<comment type="pathway">
    <text evidence="5">Amino-acid biosynthesis; L-arginine biosynthesis; N(2)-acetyl-L-ornithine from L-glutamate: step 3/4.</text>
</comment>
<dbReference type="SUPFAM" id="SSF55347">
    <property type="entry name" value="Glyceraldehyde-3-phosphate dehydrogenase-like, C-terminal domain"/>
    <property type="match status" value="1"/>
</dbReference>
<evidence type="ECO:0000256" key="1">
    <source>
        <dbReference type="ARBA" id="ARBA00022571"/>
    </source>
</evidence>
<evidence type="ECO:0000256" key="3">
    <source>
        <dbReference type="ARBA" id="ARBA00022857"/>
    </source>
</evidence>
<dbReference type="InterPro" id="IPR050085">
    <property type="entry name" value="AGPR"/>
</dbReference>
<evidence type="ECO:0000313" key="8">
    <source>
        <dbReference type="EMBL" id="CAB1129801.1"/>
    </source>
</evidence>
<dbReference type="AlphaFoldDB" id="A0A6F8ZJF0"/>
<keyword evidence="1 5" id="KW-0055">Arginine biosynthesis</keyword>
<proteinExistence type="inferred from homology"/>
<dbReference type="InterPro" id="IPR000706">
    <property type="entry name" value="AGPR_type-1"/>
</dbReference>
<keyword evidence="3 5" id="KW-0521">NADP</keyword>
<dbReference type="PANTHER" id="PTHR32338:SF10">
    <property type="entry name" value="N-ACETYL-GAMMA-GLUTAMYL-PHOSPHATE REDUCTASE, CHLOROPLASTIC-RELATED"/>
    <property type="match status" value="1"/>
</dbReference>
<dbReference type="InterPro" id="IPR058924">
    <property type="entry name" value="AGPR_dimerisation_dom"/>
</dbReference>
<dbReference type="KEGG" id="hfv:R50_2304"/>
<dbReference type="Gene3D" id="3.30.360.10">
    <property type="entry name" value="Dihydrodipicolinate Reductase, domain 2"/>
    <property type="match status" value="1"/>
</dbReference>
<dbReference type="InterPro" id="IPR023013">
    <property type="entry name" value="AGPR_AS"/>
</dbReference>
<dbReference type="Proteomes" id="UP000503399">
    <property type="component" value="Chromosome"/>
</dbReference>
<evidence type="ECO:0000259" key="7">
    <source>
        <dbReference type="SMART" id="SM00859"/>
    </source>
</evidence>
<evidence type="ECO:0000313" key="9">
    <source>
        <dbReference type="Proteomes" id="UP000503399"/>
    </source>
</evidence>
<feature type="active site" evidence="5 6">
    <location>
        <position position="145"/>
    </location>
</feature>
<dbReference type="UniPathway" id="UPA00068">
    <property type="reaction ID" value="UER00108"/>
</dbReference>
<evidence type="ECO:0000256" key="6">
    <source>
        <dbReference type="PROSITE-ProRule" id="PRU10010"/>
    </source>
</evidence>
<keyword evidence="9" id="KW-1185">Reference proteome</keyword>
<dbReference type="Pfam" id="PF01118">
    <property type="entry name" value="Semialdhyde_dh"/>
    <property type="match status" value="1"/>
</dbReference>
<dbReference type="GO" id="GO:0051287">
    <property type="term" value="F:NAD binding"/>
    <property type="evidence" value="ECO:0007669"/>
    <property type="project" value="InterPro"/>
</dbReference>
<dbReference type="SMART" id="SM00859">
    <property type="entry name" value="Semialdhyde_dh"/>
    <property type="match status" value="1"/>
</dbReference>
<keyword evidence="4 5" id="KW-0560">Oxidoreductase</keyword>
<evidence type="ECO:0000256" key="2">
    <source>
        <dbReference type="ARBA" id="ARBA00022605"/>
    </source>
</evidence>
<reference evidence="8 9" key="1">
    <citation type="submission" date="2020-02" db="EMBL/GenBank/DDBJ databases">
        <authorList>
            <person name="Hogendoorn C."/>
        </authorList>
    </citation>
    <scope>NUCLEOTIDE SEQUENCE [LARGE SCALE GENOMIC DNA]</scope>
    <source>
        <strain evidence="8">R501</strain>
    </source>
</reference>
<evidence type="ECO:0000256" key="5">
    <source>
        <dbReference type="HAMAP-Rule" id="MF_00150"/>
    </source>
</evidence>
<comment type="subcellular location">
    <subcellularLocation>
        <location evidence="5">Cytoplasm</location>
    </subcellularLocation>
</comment>